<dbReference type="GO" id="GO:0003700">
    <property type="term" value="F:DNA-binding transcription factor activity"/>
    <property type="evidence" value="ECO:0007669"/>
    <property type="project" value="TreeGrafter"/>
</dbReference>
<dbReference type="GO" id="GO:0005634">
    <property type="term" value="C:nucleus"/>
    <property type="evidence" value="ECO:0007669"/>
    <property type="project" value="UniProtKB-SubCell"/>
</dbReference>
<comment type="subcellular location">
    <subcellularLocation>
        <location evidence="1">Nucleus</location>
    </subcellularLocation>
</comment>
<dbReference type="InterPro" id="IPR021858">
    <property type="entry name" value="Fun_TF"/>
</dbReference>
<keyword evidence="4" id="KW-1185">Reference proteome</keyword>
<name>A0AAV9QPP8_9PEZI</name>
<evidence type="ECO:0000256" key="1">
    <source>
        <dbReference type="ARBA" id="ARBA00004123"/>
    </source>
</evidence>
<dbReference type="Proteomes" id="UP001345827">
    <property type="component" value="Unassembled WGS sequence"/>
</dbReference>
<evidence type="ECO:0000313" key="3">
    <source>
        <dbReference type="EMBL" id="KAK5545967.1"/>
    </source>
</evidence>
<keyword evidence="2" id="KW-0539">Nucleus</keyword>
<dbReference type="GO" id="GO:0000976">
    <property type="term" value="F:transcription cis-regulatory region binding"/>
    <property type="evidence" value="ECO:0007669"/>
    <property type="project" value="TreeGrafter"/>
</dbReference>
<dbReference type="EMBL" id="JAXLQG010000001">
    <property type="protein sequence ID" value="KAK5545967.1"/>
    <property type="molecule type" value="Genomic_DNA"/>
</dbReference>
<evidence type="ECO:0000256" key="2">
    <source>
        <dbReference type="ARBA" id="ARBA00023242"/>
    </source>
</evidence>
<comment type="caution">
    <text evidence="3">The sequence shown here is derived from an EMBL/GenBank/DDBJ whole genome shotgun (WGS) entry which is preliminary data.</text>
</comment>
<protein>
    <submittedName>
        <fullName evidence="3">Uncharacterized protein</fullName>
    </submittedName>
</protein>
<dbReference type="Pfam" id="PF11951">
    <property type="entry name" value="Fungal_trans_2"/>
    <property type="match status" value="1"/>
</dbReference>
<dbReference type="PANTHER" id="PTHR37534:SF25">
    <property type="entry name" value="ZN(II)2CYS6 TRANSCRIPTION FACTOR (EUROFUNG)"/>
    <property type="match status" value="1"/>
</dbReference>
<sequence length="262" mass="29920">MADAGRHFTTTVPHLARTSQILMKAICALAARHLSGTSGYDSSLAERYHEECISLLIPALNDPNVTADETMLAALVILRLYEHLQFSDLFQGHHLLGTSAFVRSVMGNTVPDCSHGLQEASFWGYFRQCLYVACVNCEPLKFDISIYQIEMKLSTPCTATLPTTEEESKWCKWITWILAEVVEFCFGPQGPLMTLEEAQSSWRELVSKVDMWESNKPSSFQAIAFLDRDPEKHRLFPLRWFGNEWHGKDVLKRKVRILLRTY</sequence>
<organism evidence="3 4">
    <name type="scientific">Vermiconidia calcicola</name>
    <dbReference type="NCBI Taxonomy" id="1690605"/>
    <lineage>
        <taxon>Eukaryota</taxon>
        <taxon>Fungi</taxon>
        <taxon>Dikarya</taxon>
        <taxon>Ascomycota</taxon>
        <taxon>Pezizomycotina</taxon>
        <taxon>Dothideomycetes</taxon>
        <taxon>Dothideomycetidae</taxon>
        <taxon>Mycosphaerellales</taxon>
        <taxon>Extremaceae</taxon>
        <taxon>Vermiconidia</taxon>
    </lineage>
</organism>
<accession>A0AAV9QPP8</accession>
<evidence type="ECO:0000313" key="4">
    <source>
        <dbReference type="Proteomes" id="UP001345827"/>
    </source>
</evidence>
<proteinExistence type="predicted"/>
<dbReference type="GO" id="GO:0045944">
    <property type="term" value="P:positive regulation of transcription by RNA polymerase II"/>
    <property type="evidence" value="ECO:0007669"/>
    <property type="project" value="TreeGrafter"/>
</dbReference>
<reference evidence="3 4" key="1">
    <citation type="submission" date="2023-06" db="EMBL/GenBank/DDBJ databases">
        <title>Black Yeasts Isolated from many extreme environments.</title>
        <authorList>
            <person name="Coleine C."/>
            <person name="Stajich J.E."/>
            <person name="Selbmann L."/>
        </authorList>
    </citation>
    <scope>NUCLEOTIDE SEQUENCE [LARGE SCALE GENOMIC DNA]</scope>
    <source>
        <strain evidence="3 4">CCFEE 5887</strain>
    </source>
</reference>
<dbReference type="AlphaFoldDB" id="A0AAV9QPP8"/>
<gene>
    <name evidence="3" type="ORF">LTR25_000977</name>
</gene>
<dbReference type="PANTHER" id="PTHR37534">
    <property type="entry name" value="TRANSCRIPTIONAL ACTIVATOR PROTEIN UGA3"/>
    <property type="match status" value="1"/>
</dbReference>